<accession>A0A840E176</accession>
<dbReference type="Pfam" id="PF07676">
    <property type="entry name" value="PD40"/>
    <property type="match status" value="3"/>
</dbReference>
<organism evidence="3 4">
    <name type="scientific">Neolewinella aquimaris</name>
    <dbReference type="NCBI Taxonomy" id="1835722"/>
    <lineage>
        <taxon>Bacteria</taxon>
        <taxon>Pseudomonadati</taxon>
        <taxon>Bacteroidota</taxon>
        <taxon>Saprospiria</taxon>
        <taxon>Saprospirales</taxon>
        <taxon>Lewinellaceae</taxon>
        <taxon>Neolewinella</taxon>
    </lineage>
</organism>
<dbReference type="InterPro" id="IPR011659">
    <property type="entry name" value="WD40"/>
</dbReference>
<evidence type="ECO:0000256" key="1">
    <source>
        <dbReference type="ARBA" id="ARBA00009820"/>
    </source>
</evidence>
<reference evidence="3 4" key="1">
    <citation type="submission" date="2020-08" db="EMBL/GenBank/DDBJ databases">
        <title>Genomic Encyclopedia of Type Strains, Phase IV (KMG-IV): sequencing the most valuable type-strain genomes for metagenomic binning, comparative biology and taxonomic classification.</title>
        <authorList>
            <person name="Goeker M."/>
        </authorList>
    </citation>
    <scope>NUCLEOTIDE SEQUENCE [LARGE SCALE GENOMIC DNA]</scope>
    <source>
        <strain evidence="3 4">DSM 105137</strain>
    </source>
</reference>
<sequence length="388" mass="43681">MHRQEANELAEGEWLEWYPDGTLRFRSWWHRGKGVGMWEYFYSSGQLRSETVYDQDRPVGIERAYHPNGALARETIYVRGERHGIERRYDPVGTELSSSRYYRDTLVVDKPTRFAPEVISRAESNEWGPAFSPTGDELFFARRGIDSTVQQIYVSVFRDGTWSTPTVAPFSTSTDESPALSPDGNQLYFASFRPLPNRPAQTPYDMNIWRTSRAEEGWTTPEPLPATINRVMQTGDQWPYRYEAGPTVAPDGTLYYWTALADTTDADIVRTTERADGSWTTPERVAGLSGPGSQSDPVFSPDGQLVCFSAYGKPDGYGSEDLYCARRTSAGWRTPVNLGPEINDLGNETGAAFSPDGKYFYFCSERGDSGQSDIYYLEAAYVPFPGDE</sequence>
<evidence type="ECO:0000313" key="3">
    <source>
        <dbReference type="EMBL" id="MBB4077475.1"/>
    </source>
</evidence>
<dbReference type="RefSeq" id="WP_183493739.1">
    <property type="nucleotide sequence ID" value="NZ_JACIFF010000001.1"/>
</dbReference>
<dbReference type="Pfam" id="PF07661">
    <property type="entry name" value="MORN_2"/>
    <property type="match status" value="3"/>
</dbReference>
<dbReference type="InterPro" id="IPR011652">
    <property type="entry name" value="MORN_2"/>
</dbReference>
<name>A0A840E176_9BACT</name>
<dbReference type="SUPFAM" id="SSF82171">
    <property type="entry name" value="DPP6 N-terminal domain-like"/>
    <property type="match status" value="1"/>
</dbReference>
<dbReference type="Proteomes" id="UP000576209">
    <property type="component" value="Unassembled WGS sequence"/>
</dbReference>
<dbReference type="InterPro" id="IPR011042">
    <property type="entry name" value="6-blade_b-propeller_TolB-like"/>
</dbReference>
<proteinExistence type="inferred from homology"/>
<gene>
    <name evidence="3" type="ORF">GGR28_000076</name>
</gene>
<dbReference type="AlphaFoldDB" id="A0A840E176"/>
<protein>
    <submittedName>
        <fullName evidence="3">Tol biopolymer transport system component</fullName>
    </submittedName>
</protein>
<dbReference type="EMBL" id="JACIFF010000001">
    <property type="protein sequence ID" value="MBB4077475.1"/>
    <property type="molecule type" value="Genomic_DNA"/>
</dbReference>
<dbReference type="PANTHER" id="PTHR36842:SF1">
    <property type="entry name" value="PROTEIN TOLB"/>
    <property type="match status" value="1"/>
</dbReference>
<feature type="region of interest" description="Disordered" evidence="2">
    <location>
        <begin position="275"/>
        <end position="296"/>
    </location>
</feature>
<dbReference type="Gene3D" id="2.20.110.10">
    <property type="entry name" value="Histone H3 K4-specific methyltransferase SET7/9 N-terminal domain"/>
    <property type="match status" value="1"/>
</dbReference>
<evidence type="ECO:0000313" key="4">
    <source>
        <dbReference type="Proteomes" id="UP000576209"/>
    </source>
</evidence>
<evidence type="ECO:0000256" key="2">
    <source>
        <dbReference type="SAM" id="MobiDB-lite"/>
    </source>
</evidence>
<dbReference type="PANTHER" id="PTHR36842">
    <property type="entry name" value="PROTEIN TOLB HOMOLOG"/>
    <property type="match status" value="1"/>
</dbReference>
<comment type="similarity">
    <text evidence="1">Belongs to the TolB family.</text>
</comment>
<dbReference type="SUPFAM" id="SSF82185">
    <property type="entry name" value="Histone H3 K4-specific methyltransferase SET7/9 N-terminal domain"/>
    <property type="match status" value="1"/>
</dbReference>
<comment type="caution">
    <text evidence="3">The sequence shown here is derived from an EMBL/GenBank/DDBJ whole genome shotgun (WGS) entry which is preliminary data.</text>
</comment>
<dbReference type="Gene3D" id="2.120.10.30">
    <property type="entry name" value="TolB, C-terminal domain"/>
    <property type="match status" value="2"/>
</dbReference>
<keyword evidence="4" id="KW-1185">Reference proteome</keyword>